<dbReference type="GO" id="GO:0061799">
    <property type="term" value="F:cyclic pyranopterin monophosphate synthase activity"/>
    <property type="evidence" value="ECO:0007669"/>
    <property type="project" value="TreeGrafter"/>
</dbReference>
<evidence type="ECO:0000256" key="9">
    <source>
        <dbReference type="ARBA" id="ARBA00023150"/>
    </source>
</evidence>
<keyword evidence="2 12" id="KW-0004">4Fe-4S</keyword>
<dbReference type="SMART" id="SM00729">
    <property type="entry name" value="Elp3"/>
    <property type="match status" value="1"/>
</dbReference>
<evidence type="ECO:0000313" key="14">
    <source>
        <dbReference type="EMBL" id="CUQ06052.1"/>
    </source>
</evidence>
<dbReference type="GO" id="GO:0046872">
    <property type="term" value="F:metal ion binding"/>
    <property type="evidence" value="ECO:0007669"/>
    <property type="project" value="UniProtKB-KW"/>
</dbReference>
<feature type="binding site" evidence="12">
    <location>
        <position position="253"/>
    </location>
    <ligand>
        <name>[4Fe-4S] cluster</name>
        <dbReference type="ChEBI" id="CHEBI:49883"/>
        <label>2</label>
        <note>4Fe-4S-substrate</note>
    </ligand>
</feature>
<accession>A0A174T8E4</accession>
<name>A0A174T8E4_9CLOT</name>
<dbReference type="CDD" id="cd21117">
    <property type="entry name" value="Twitch_MoaA"/>
    <property type="match status" value="1"/>
</dbReference>
<keyword evidence="5 12" id="KW-0547">Nucleotide-binding</keyword>
<dbReference type="AlphaFoldDB" id="A0A174T8E4"/>
<comment type="catalytic activity">
    <reaction evidence="11 12">
        <text>GTP + AH2 + S-adenosyl-L-methionine = (8S)-3',8-cyclo-7,8-dihydroguanosine 5'-triphosphate + 5'-deoxyadenosine + L-methionine + A + H(+)</text>
        <dbReference type="Rhea" id="RHEA:49576"/>
        <dbReference type="ChEBI" id="CHEBI:13193"/>
        <dbReference type="ChEBI" id="CHEBI:15378"/>
        <dbReference type="ChEBI" id="CHEBI:17319"/>
        <dbReference type="ChEBI" id="CHEBI:17499"/>
        <dbReference type="ChEBI" id="CHEBI:37565"/>
        <dbReference type="ChEBI" id="CHEBI:57844"/>
        <dbReference type="ChEBI" id="CHEBI:59789"/>
        <dbReference type="ChEBI" id="CHEBI:131766"/>
        <dbReference type="EC" id="4.1.99.22"/>
    </reaction>
</comment>
<dbReference type="PANTHER" id="PTHR22960">
    <property type="entry name" value="MOLYBDOPTERIN COFACTOR SYNTHESIS PROTEIN A"/>
    <property type="match status" value="1"/>
</dbReference>
<dbReference type="Proteomes" id="UP000095563">
    <property type="component" value="Unassembled WGS sequence"/>
</dbReference>
<gene>
    <name evidence="12 14" type="primary">moaA</name>
    <name evidence="14" type="ORF">ERS852568_01721</name>
</gene>
<dbReference type="InterPro" id="IPR006638">
    <property type="entry name" value="Elp3/MiaA/NifB-like_rSAM"/>
</dbReference>
<evidence type="ECO:0000256" key="2">
    <source>
        <dbReference type="ARBA" id="ARBA00022485"/>
    </source>
</evidence>
<comment type="subunit">
    <text evidence="12">Monomer and homodimer.</text>
</comment>
<keyword evidence="4 12" id="KW-0479">Metal-binding</keyword>
<feature type="binding site" evidence="12">
    <location>
        <position position="23"/>
    </location>
    <ligand>
        <name>[4Fe-4S] cluster</name>
        <dbReference type="ChEBI" id="CHEBI:49883"/>
        <label>1</label>
        <note>4Fe-4S-S-AdoMet</note>
    </ligand>
</feature>
<dbReference type="PROSITE" id="PS51918">
    <property type="entry name" value="RADICAL_SAM"/>
    <property type="match status" value="1"/>
</dbReference>
<evidence type="ECO:0000256" key="6">
    <source>
        <dbReference type="ARBA" id="ARBA00023004"/>
    </source>
</evidence>
<keyword evidence="10 12" id="KW-0456">Lyase</keyword>
<evidence type="ECO:0000259" key="13">
    <source>
        <dbReference type="PROSITE" id="PS51918"/>
    </source>
</evidence>
<dbReference type="GO" id="GO:0006777">
    <property type="term" value="P:Mo-molybdopterin cofactor biosynthetic process"/>
    <property type="evidence" value="ECO:0007669"/>
    <property type="project" value="UniProtKB-UniRule"/>
</dbReference>
<dbReference type="HAMAP" id="MF_01225_B">
    <property type="entry name" value="MoaA_B"/>
    <property type="match status" value="1"/>
</dbReference>
<dbReference type="SFLD" id="SFLDG01386">
    <property type="entry name" value="main_SPASM_domain-containing"/>
    <property type="match status" value="1"/>
</dbReference>
<dbReference type="EMBL" id="CZBO01000003">
    <property type="protein sequence ID" value="CUQ06052.1"/>
    <property type="molecule type" value="Genomic_DNA"/>
</dbReference>
<proteinExistence type="inferred from homology"/>
<dbReference type="GO" id="GO:0005525">
    <property type="term" value="F:GTP binding"/>
    <property type="evidence" value="ECO:0007669"/>
    <property type="project" value="UniProtKB-UniRule"/>
</dbReference>
<dbReference type="InterPro" id="IPR010505">
    <property type="entry name" value="MoaA_twitch"/>
</dbReference>
<keyword evidence="8 12" id="KW-0342">GTP-binding</keyword>
<reference evidence="14 15" key="1">
    <citation type="submission" date="2015-09" db="EMBL/GenBank/DDBJ databases">
        <authorList>
            <consortium name="Pathogen Informatics"/>
        </authorList>
    </citation>
    <scope>NUCLEOTIDE SEQUENCE [LARGE SCALE GENOMIC DNA]</scope>
    <source>
        <strain evidence="14 15">2789STDY5834956</strain>
    </source>
</reference>
<dbReference type="CDD" id="cd01335">
    <property type="entry name" value="Radical_SAM"/>
    <property type="match status" value="1"/>
</dbReference>
<feature type="binding site" evidence="12">
    <location>
        <position position="256"/>
    </location>
    <ligand>
        <name>[4Fe-4S] cluster</name>
        <dbReference type="ChEBI" id="CHEBI:49883"/>
        <label>2</label>
        <note>4Fe-4S-substrate</note>
    </ligand>
</feature>
<keyword evidence="3 12" id="KW-0949">S-adenosyl-L-methionine</keyword>
<feature type="binding site" evidence="12">
    <location>
        <position position="16"/>
    </location>
    <ligand>
        <name>GTP</name>
        <dbReference type="ChEBI" id="CHEBI:37565"/>
    </ligand>
</feature>
<keyword evidence="7 12" id="KW-0411">Iron-sulfur</keyword>
<dbReference type="InterPro" id="IPR013483">
    <property type="entry name" value="MoaA"/>
</dbReference>
<dbReference type="GO" id="GO:0061798">
    <property type="term" value="F:GTP 3',8'-cyclase activity"/>
    <property type="evidence" value="ECO:0007669"/>
    <property type="project" value="UniProtKB-UniRule"/>
</dbReference>
<dbReference type="Pfam" id="PF04055">
    <property type="entry name" value="Radical_SAM"/>
    <property type="match status" value="1"/>
</dbReference>
<dbReference type="InterPro" id="IPR000385">
    <property type="entry name" value="MoaA_NifB_PqqE_Fe-S-bd_CS"/>
</dbReference>
<feature type="binding site" evidence="12">
    <location>
        <position position="27"/>
    </location>
    <ligand>
        <name>[4Fe-4S] cluster</name>
        <dbReference type="ChEBI" id="CHEBI:49883"/>
        <label>1</label>
        <note>4Fe-4S-S-AdoMet</note>
    </ligand>
</feature>
<dbReference type="PROSITE" id="PS01305">
    <property type="entry name" value="MOAA_NIFB_PQQE"/>
    <property type="match status" value="1"/>
</dbReference>
<comment type="cofactor">
    <cofactor evidence="12">
        <name>[4Fe-4S] cluster</name>
        <dbReference type="ChEBI" id="CHEBI:49883"/>
    </cofactor>
    <text evidence="12">Binds 2 [4Fe-4S] clusters. Binds 1 [4Fe-4S] cluster coordinated with 3 cysteines and an exchangeable S-adenosyl-L-methionine and 1 [4Fe-4S] cluster coordinated with 3 cysteines and the GTP-derived substrate.</text>
</comment>
<protein>
    <recommendedName>
        <fullName evidence="1 12">GTP 3',8-cyclase</fullName>
        <ecNumber evidence="1 12">4.1.99.22</ecNumber>
    </recommendedName>
    <alternativeName>
        <fullName evidence="12">Molybdenum cofactor biosynthesis protein A</fullName>
    </alternativeName>
</protein>
<dbReference type="NCBIfam" id="TIGR02666">
    <property type="entry name" value="moaA"/>
    <property type="match status" value="1"/>
</dbReference>
<dbReference type="EC" id="4.1.99.22" evidence="1 12"/>
<dbReference type="GO" id="GO:1904047">
    <property type="term" value="F:S-adenosyl-L-methionine binding"/>
    <property type="evidence" value="ECO:0007669"/>
    <property type="project" value="UniProtKB-UniRule"/>
</dbReference>
<dbReference type="UniPathway" id="UPA00344"/>
<dbReference type="SFLD" id="SFLDG01067">
    <property type="entry name" value="SPASM/twitch_domain_containing"/>
    <property type="match status" value="1"/>
</dbReference>
<dbReference type="PANTHER" id="PTHR22960:SF0">
    <property type="entry name" value="MOLYBDENUM COFACTOR BIOSYNTHESIS PROTEIN 1"/>
    <property type="match status" value="1"/>
</dbReference>
<comment type="similarity">
    <text evidence="12">Belongs to the radical SAM superfamily. MoaA family.</text>
</comment>
<dbReference type="InterPro" id="IPR058240">
    <property type="entry name" value="rSAM_sf"/>
</dbReference>
<sequence length="325" mass="37243">MRKILDKYGRNVDYLRISITDKCNLRCIYCMPEKGSSFQMEENILSNEEIYKIAKEAAKLGIRKVRLTGGEPLVRKGIVDLIKKINSIDGIEEICLTTNGILLEENIDELYKSGLRKVNISLDTLNKEKYNKITRGGDINKVINAIDKCLDYGIVVKLNVVIIKGINDDEILDLMNLTLNKKVDVRFIELMPIGEGKKFEGLSNEHIKDYIKELNIDFDYEIRESNDGPAKYIKLKNSLGRIGFISPMSSCFCEDCNRIRITTEGTLKQCLNWKSGINLKKAVNSNSEEELKKIIEKSIYNKPEKYLFKEESEDKEEKFMNEIGG</sequence>
<feature type="binding site" evidence="12">
    <location>
        <position position="66"/>
    </location>
    <ligand>
        <name>GTP</name>
        <dbReference type="ChEBI" id="CHEBI:37565"/>
    </ligand>
</feature>
<evidence type="ECO:0000313" key="15">
    <source>
        <dbReference type="Proteomes" id="UP000095563"/>
    </source>
</evidence>
<feature type="binding site" evidence="12">
    <location>
        <position position="157"/>
    </location>
    <ligand>
        <name>GTP</name>
        <dbReference type="ChEBI" id="CHEBI:37565"/>
    </ligand>
</feature>
<feature type="binding site" evidence="12">
    <location>
        <position position="29"/>
    </location>
    <ligand>
        <name>S-adenosyl-L-methionine</name>
        <dbReference type="ChEBI" id="CHEBI:59789"/>
    </ligand>
</feature>
<evidence type="ECO:0000256" key="12">
    <source>
        <dbReference type="HAMAP-Rule" id="MF_01225"/>
    </source>
</evidence>
<evidence type="ECO:0000256" key="10">
    <source>
        <dbReference type="ARBA" id="ARBA00023239"/>
    </source>
</evidence>
<evidence type="ECO:0000256" key="7">
    <source>
        <dbReference type="ARBA" id="ARBA00023014"/>
    </source>
</evidence>
<evidence type="ECO:0000256" key="8">
    <source>
        <dbReference type="ARBA" id="ARBA00023134"/>
    </source>
</evidence>
<feature type="binding site" evidence="12">
    <location>
        <begin position="258"/>
        <end position="260"/>
    </location>
    <ligand>
        <name>GTP</name>
        <dbReference type="ChEBI" id="CHEBI:37565"/>
    </ligand>
</feature>
<dbReference type="NCBIfam" id="NF001199">
    <property type="entry name" value="PRK00164.2-1"/>
    <property type="match status" value="1"/>
</dbReference>
<keyword evidence="9 12" id="KW-0501">Molybdenum cofactor biosynthesis</keyword>
<evidence type="ECO:0000256" key="5">
    <source>
        <dbReference type="ARBA" id="ARBA00022741"/>
    </source>
</evidence>
<feature type="binding site" evidence="12">
    <location>
        <position position="121"/>
    </location>
    <ligand>
        <name>S-adenosyl-L-methionine</name>
        <dbReference type="ChEBI" id="CHEBI:59789"/>
    </ligand>
</feature>
<keyword evidence="6 12" id="KW-0408">Iron</keyword>
<comment type="function">
    <text evidence="12">Catalyzes the cyclization of GTP to (8S)-3',8-cyclo-7,8-dihydroguanosine 5'-triphosphate.</text>
</comment>
<dbReference type="GO" id="GO:0051539">
    <property type="term" value="F:4 iron, 4 sulfur cluster binding"/>
    <property type="evidence" value="ECO:0007669"/>
    <property type="project" value="UniProtKB-UniRule"/>
</dbReference>
<dbReference type="InterPro" id="IPR013785">
    <property type="entry name" value="Aldolase_TIM"/>
</dbReference>
<dbReference type="Pfam" id="PF06463">
    <property type="entry name" value="Mob_synth_C"/>
    <property type="match status" value="1"/>
</dbReference>
<dbReference type="Gene3D" id="3.20.20.70">
    <property type="entry name" value="Aldolase class I"/>
    <property type="match status" value="1"/>
</dbReference>
<dbReference type="InterPro" id="IPR040064">
    <property type="entry name" value="MoaA-like"/>
</dbReference>
<feature type="domain" description="Radical SAM core" evidence="13">
    <location>
        <begin position="7"/>
        <end position="230"/>
    </location>
</feature>
<dbReference type="InterPro" id="IPR007197">
    <property type="entry name" value="rSAM"/>
</dbReference>
<organism evidence="14 15">
    <name type="scientific">Clostridium baratii</name>
    <dbReference type="NCBI Taxonomy" id="1561"/>
    <lineage>
        <taxon>Bacteria</taxon>
        <taxon>Bacillati</taxon>
        <taxon>Bacillota</taxon>
        <taxon>Clostridia</taxon>
        <taxon>Eubacteriales</taxon>
        <taxon>Clostridiaceae</taxon>
        <taxon>Clostridium</taxon>
    </lineage>
</organism>
<dbReference type="SFLD" id="SFLDG01383">
    <property type="entry name" value="cyclic_pyranopterin_phosphate"/>
    <property type="match status" value="1"/>
</dbReference>
<comment type="pathway">
    <text evidence="12">Cofactor biosynthesis; molybdopterin biosynthesis.</text>
</comment>
<dbReference type="SFLD" id="SFLDS00029">
    <property type="entry name" value="Radical_SAM"/>
    <property type="match status" value="1"/>
</dbReference>
<evidence type="ECO:0000256" key="1">
    <source>
        <dbReference type="ARBA" id="ARBA00012167"/>
    </source>
</evidence>
<dbReference type="InterPro" id="IPR050105">
    <property type="entry name" value="MoCo_biosynth_MoaA/MoaC"/>
</dbReference>
<dbReference type="SUPFAM" id="SSF102114">
    <property type="entry name" value="Radical SAM enzymes"/>
    <property type="match status" value="1"/>
</dbReference>
<evidence type="ECO:0000256" key="3">
    <source>
        <dbReference type="ARBA" id="ARBA00022691"/>
    </source>
</evidence>
<feature type="binding site" evidence="12">
    <location>
        <position position="191"/>
    </location>
    <ligand>
        <name>S-adenosyl-L-methionine</name>
        <dbReference type="ChEBI" id="CHEBI:59789"/>
    </ligand>
</feature>
<feature type="binding site" evidence="12">
    <location>
        <position position="70"/>
    </location>
    <ligand>
        <name>S-adenosyl-L-methionine</name>
        <dbReference type="ChEBI" id="CHEBI:59789"/>
    </ligand>
</feature>
<evidence type="ECO:0000256" key="4">
    <source>
        <dbReference type="ARBA" id="ARBA00022723"/>
    </source>
</evidence>
<evidence type="ECO:0000256" key="11">
    <source>
        <dbReference type="ARBA" id="ARBA00048697"/>
    </source>
</evidence>
<feature type="binding site" evidence="12">
    <location>
        <position position="30"/>
    </location>
    <ligand>
        <name>[4Fe-4S] cluster</name>
        <dbReference type="ChEBI" id="CHEBI:49883"/>
        <label>1</label>
        <note>4Fe-4S-S-AdoMet</note>
    </ligand>
</feature>
<feature type="binding site" evidence="12">
    <location>
        <position position="270"/>
    </location>
    <ligand>
        <name>[4Fe-4S] cluster</name>
        <dbReference type="ChEBI" id="CHEBI:49883"/>
        <label>2</label>
        <note>4Fe-4S-substrate</note>
    </ligand>
</feature>
<feature type="binding site" evidence="12">
    <location>
        <position position="97"/>
    </location>
    <ligand>
        <name>GTP</name>
        <dbReference type="ChEBI" id="CHEBI:37565"/>
    </ligand>
</feature>